<name>A0A2H3J3Q9_WOLCO</name>
<sequence>MRRILESNVSKNLREVSIIVDQPYYNQNLNELFSNKKYEKLHHVNFVFRTRPDRAIPDATRWSTLLKAAMPKLDGRGILRTHVDVHLRLFNEDDF</sequence>
<dbReference type="AlphaFoldDB" id="A0A2H3J3Q9"/>
<gene>
    <name evidence="1" type="ORF">WOLCODRAFT_28767</name>
</gene>
<dbReference type="EMBL" id="KB467898">
    <property type="protein sequence ID" value="PCH36816.1"/>
    <property type="molecule type" value="Genomic_DNA"/>
</dbReference>
<keyword evidence="2" id="KW-1185">Reference proteome</keyword>
<protein>
    <submittedName>
        <fullName evidence="1">Uncharacterized protein</fullName>
    </submittedName>
</protein>
<dbReference type="Proteomes" id="UP000218811">
    <property type="component" value="Unassembled WGS sequence"/>
</dbReference>
<accession>A0A2H3J3Q9</accession>
<reference evidence="1 2" key="1">
    <citation type="journal article" date="2012" name="Science">
        <title>The Paleozoic origin of enzymatic lignin decomposition reconstructed from 31 fungal genomes.</title>
        <authorList>
            <person name="Floudas D."/>
            <person name="Binder M."/>
            <person name="Riley R."/>
            <person name="Barry K."/>
            <person name="Blanchette R.A."/>
            <person name="Henrissat B."/>
            <person name="Martinez A.T."/>
            <person name="Otillar R."/>
            <person name="Spatafora J.W."/>
            <person name="Yadav J.S."/>
            <person name="Aerts A."/>
            <person name="Benoit I."/>
            <person name="Boyd A."/>
            <person name="Carlson A."/>
            <person name="Copeland A."/>
            <person name="Coutinho P.M."/>
            <person name="de Vries R.P."/>
            <person name="Ferreira P."/>
            <person name="Findley K."/>
            <person name="Foster B."/>
            <person name="Gaskell J."/>
            <person name="Glotzer D."/>
            <person name="Gorecki P."/>
            <person name="Heitman J."/>
            <person name="Hesse C."/>
            <person name="Hori C."/>
            <person name="Igarashi K."/>
            <person name="Jurgens J.A."/>
            <person name="Kallen N."/>
            <person name="Kersten P."/>
            <person name="Kohler A."/>
            <person name="Kuees U."/>
            <person name="Kumar T.K.A."/>
            <person name="Kuo A."/>
            <person name="LaButti K."/>
            <person name="Larrondo L.F."/>
            <person name="Lindquist E."/>
            <person name="Ling A."/>
            <person name="Lombard V."/>
            <person name="Lucas S."/>
            <person name="Lundell T."/>
            <person name="Martin R."/>
            <person name="McLaughlin D.J."/>
            <person name="Morgenstern I."/>
            <person name="Morin E."/>
            <person name="Murat C."/>
            <person name="Nagy L.G."/>
            <person name="Nolan M."/>
            <person name="Ohm R.A."/>
            <person name="Patyshakuliyeva A."/>
            <person name="Rokas A."/>
            <person name="Ruiz-Duenas F.J."/>
            <person name="Sabat G."/>
            <person name="Salamov A."/>
            <person name="Samejima M."/>
            <person name="Schmutz J."/>
            <person name="Slot J.C."/>
            <person name="St John F."/>
            <person name="Stenlid J."/>
            <person name="Sun H."/>
            <person name="Sun S."/>
            <person name="Syed K."/>
            <person name="Tsang A."/>
            <person name="Wiebenga A."/>
            <person name="Young D."/>
            <person name="Pisabarro A."/>
            <person name="Eastwood D.C."/>
            <person name="Martin F."/>
            <person name="Cullen D."/>
            <person name="Grigoriev I.V."/>
            <person name="Hibbett D.S."/>
        </authorList>
    </citation>
    <scope>NUCLEOTIDE SEQUENCE [LARGE SCALE GENOMIC DNA]</scope>
    <source>
        <strain evidence="1 2">MD-104</strain>
    </source>
</reference>
<organism evidence="1 2">
    <name type="scientific">Wolfiporia cocos (strain MD-104)</name>
    <name type="common">Brown rot fungus</name>
    <dbReference type="NCBI Taxonomy" id="742152"/>
    <lineage>
        <taxon>Eukaryota</taxon>
        <taxon>Fungi</taxon>
        <taxon>Dikarya</taxon>
        <taxon>Basidiomycota</taxon>
        <taxon>Agaricomycotina</taxon>
        <taxon>Agaricomycetes</taxon>
        <taxon>Polyporales</taxon>
        <taxon>Phaeolaceae</taxon>
        <taxon>Wolfiporia</taxon>
    </lineage>
</organism>
<proteinExistence type="predicted"/>
<evidence type="ECO:0000313" key="2">
    <source>
        <dbReference type="Proteomes" id="UP000218811"/>
    </source>
</evidence>
<evidence type="ECO:0000313" key="1">
    <source>
        <dbReference type="EMBL" id="PCH36816.1"/>
    </source>
</evidence>